<dbReference type="PANTHER" id="PTHR11610:SF36">
    <property type="entry name" value="LIPASE MEMBER H-A-LIKE PROTEIN"/>
    <property type="match status" value="1"/>
</dbReference>
<evidence type="ECO:0000313" key="7">
    <source>
        <dbReference type="Proteomes" id="UP000695000"/>
    </source>
</evidence>
<keyword evidence="7" id="KW-1185">Reference proteome</keyword>
<dbReference type="PRINTS" id="PR00821">
    <property type="entry name" value="TAGLIPASE"/>
</dbReference>
<evidence type="ECO:0000256" key="5">
    <source>
        <dbReference type="SAM" id="SignalP"/>
    </source>
</evidence>
<protein>
    <submittedName>
        <fullName evidence="8">Phospholipase A1</fullName>
    </submittedName>
</protein>
<sequence>MMKFILMCLFPAVYLLCFVLQGTSGGVGNMFDVRYWKCFLKKSYQCPDNDIRFYLYTHESGAKRKRIDIRNNLALKYSGWEPDRKNVIIVHGFNGTESKTPMTILRNAYVSRGDYNVFTVDWKPLTQFPCYLSSLSNTRLVAKCTAQLYAYIMDLGGYAEKTTCVGHSLGAHICGMVSNHLDVKQHRIVGLDPARPLVSQYGSSEFRLSPEDAHQVQIIHTNSGFLGETNQVGHVDFCVNGGRNQPGCKGHKLRVARCSHFQSACYFAATVRQGNLMIGKPCTAQCPKRTSNWGLLPGKPIPMGHDTPFSARGTYCVHSRSDSDCPFN</sequence>
<evidence type="ECO:0000259" key="6">
    <source>
        <dbReference type="Pfam" id="PF00151"/>
    </source>
</evidence>
<name>A0ABM1MDS3_NICVS</name>
<dbReference type="InterPro" id="IPR029058">
    <property type="entry name" value="AB_hydrolase_fold"/>
</dbReference>
<dbReference type="InterPro" id="IPR013818">
    <property type="entry name" value="Lipase"/>
</dbReference>
<dbReference type="SUPFAM" id="SSF53474">
    <property type="entry name" value="alpha/beta-Hydrolases"/>
    <property type="match status" value="1"/>
</dbReference>
<feature type="signal peptide" evidence="5">
    <location>
        <begin position="1"/>
        <end position="25"/>
    </location>
</feature>
<dbReference type="RefSeq" id="XP_017772723.1">
    <property type="nucleotide sequence ID" value="XM_017917234.1"/>
</dbReference>
<accession>A0ABM1MDS3</accession>
<comment type="subcellular location">
    <subcellularLocation>
        <location evidence="1">Secreted</location>
    </subcellularLocation>
</comment>
<proteinExistence type="inferred from homology"/>
<gene>
    <name evidence="8" type="primary">LOC108559865</name>
</gene>
<feature type="chain" id="PRO_5047238521" evidence="5">
    <location>
        <begin position="26"/>
        <end position="328"/>
    </location>
</feature>
<evidence type="ECO:0000256" key="2">
    <source>
        <dbReference type="ARBA" id="ARBA00010701"/>
    </source>
</evidence>
<dbReference type="Pfam" id="PF00151">
    <property type="entry name" value="Lipase"/>
    <property type="match status" value="1"/>
</dbReference>
<keyword evidence="5" id="KW-0732">Signal</keyword>
<dbReference type="GeneID" id="108559865"/>
<evidence type="ECO:0000313" key="8">
    <source>
        <dbReference type="RefSeq" id="XP_017772723.1"/>
    </source>
</evidence>
<feature type="domain" description="Lipase" evidence="6">
    <location>
        <begin position="45"/>
        <end position="283"/>
    </location>
</feature>
<evidence type="ECO:0000256" key="1">
    <source>
        <dbReference type="ARBA" id="ARBA00004613"/>
    </source>
</evidence>
<reference evidence="8" key="1">
    <citation type="submission" date="2025-08" db="UniProtKB">
        <authorList>
            <consortium name="RefSeq"/>
        </authorList>
    </citation>
    <scope>IDENTIFICATION</scope>
    <source>
        <tissue evidence="8">Whole Larva</tissue>
    </source>
</reference>
<dbReference type="InterPro" id="IPR000734">
    <property type="entry name" value="TAG_lipase"/>
</dbReference>
<keyword evidence="3" id="KW-0964">Secreted</keyword>
<dbReference type="PANTHER" id="PTHR11610">
    <property type="entry name" value="LIPASE"/>
    <property type="match status" value="1"/>
</dbReference>
<comment type="similarity">
    <text evidence="2 4">Belongs to the AB hydrolase superfamily. Lipase family.</text>
</comment>
<dbReference type="Proteomes" id="UP000695000">
    <property type="component" value="Unplaced"/>
</dbReference>
<dbReference type="Gene3D" id="3.40.50.1820">
    <property type="entry name" value="alpha/beta hydrolase"/>
    <property type="match status" value="1"/>
</dbReference>
<evidence type="ECO:0000256" key="3">
    <source>
        <dbReference type="ARBA" id="ARBA00022525"/>
    </source>
</evidence>
<organism evidence="7 8">
    <name type="scientific">Nicrophorus vespilloides</name>
    <name type="common">Boreal carrion beetle</name>
    <dbReference type="NCBI Taxonomy" id="110193"/>
    <lineage>
        <taxon>Eukaryota</taxon>
        <taxon>Metazoa</taxon>
        <taxon>Ecdysozoa</taxon>
        <taxon>Arthropoda</taxon>
        <taxon>Hexapoda</taxon>
        <taxon>Insecta</taxon>
        <taxon>Pterygota</taxon>
        <taxon>Neoptera</taxon>
        <taxon>Endopterygota</taxon>
        <taxon>Coleoptera</taxon>
        <taxon>Polyphaga</taxon>
        <taxon>Staphyliniformia</taxon>
        <taxon>Silphidae</taxon>
        <taxon>Nicrophorinae</taxon>
        <taxon>Nicrophorus</taxon>
    </lineage>
</organism>
<evidence type="ECO:0000256" key="4">
    <source>
        <dbReference type="RuleBase" id="RU004262"/>
    </source>
</evidence>